<reference evidence="2 3" key="1">
    <citation type="journal article" date="2021" name="Nat. Commun.">
        <title>Incipient diploidization of the medicinal plant Perilla within 10,000 years.</title>
        <authorList>
            <person name="Zhang Y."/>
            <person name="Shen Q."/>
            <person name="Leng L."/>
            <person name="Zhang D."/>
            <person name="Chen S."/>
            <person name="Shi Y."/>
            <person name="Ning Z."/>
            <person name="Chen S."/>
        </authorList>
    </citation>
    <scope>NUCLEOTIDE SEQUENCE [LARGE SCALE GENOMIC DNA]</scope>
    <source>
        <strain evidence="3">cv. PC099</strain>
    </source>
</reference>
<organism evidence="2 3">
    <name type="scientific">Perilla frutescens var. hirtella</name>
    <name type="common">Perilla citriodora</name>
    <name type="synonym">Perilla setoyensis</name>
    <dbReference type="NCBI Taxonomy" id="608512"/>
    <lineage>
        <taxon>Eukaryota</taxon>
        <taxon>Viridiplantae</taxon>
        <taxon>Streptophyta</taxon>
        <taxon>Embryophyta</taxon>
        <taxon>Tracheophyta</taxon>
        <taxon>Spermatophyta</taxon>
        <taxon>Magnoliopsida</taxon>
        <taxon>eudicotyledons</taxon>
        <taxon>Gunneridae</taxon>
        <taxon>Pentapetalae</taxon>
        <taxon>asterids</taxon>
        <taxon>lamiids</taxon>
        <taxon>Lamiales</taxon>
        <taxon>Lamiaceae</taxon>
        <taxon>Nepetoideae</taxon>
        <taxon>Elsholtzieae</taxon>
        <taxon>Perilla</taxon>
    </lineage>
</organism>
<evidence type="ECO:0000313" key="2">
    <source>
        <dbReference type="EMBL" id="KAH6834304.1"/>
    </source>
</evidence>
<dbReference type="PANTHER" id="PTHR34947:SF2">
    <property type="entry name" value="TRANSMEMBRANE PROTEIN"/>
    <property type="match status" value="1"/>
</dbReference>
<dbReference type="EMBL" id="SDAM02000052">
    <property type="protein sequence ID" value="KAH6834304.1"/>
    <property type="molecule type" value="Genomic_DNA"/>
</dbReference>
<dbReference type="Proteomes" id="UP001190926">
    <property type="component" value="Unassembled WGS sequence"/>
</dbReference>
<dbReference type="PANTHER" id="PTHR34947">
    <property type="entry name" value="TRANSMEMBRANE PROTEIN"/>
    <property type="match status" value="1"/>
</dbReference>
<feature type="compositionally biased region" description="Basic and acidic residues" evidence="1">
    <location>
        <begin position="54"/>
        <end position="68"/>
    </location>
</feature>
<comment type="caution">
    <text evidence="2">The sequence shown here is derived from an EMBL/GenBank/DDBJ whole genome shotgun (WGS) entry which is preliminary data.</text>
</comment>
<evidence type="ECO:0000256" key="1">
    <source>
        <dbReference type="SAM" id="MobiDB-lite"/>
    </source>
</evidence>
<dbReference type="AlphaFoldDB" id="A0AAD4JJ80"/>
<name>A0AAD4JJ80_PERFH</name>
<feature type="compositionally biased region" description="Acidic residues" evidence="1">
    <location>
        <begin position="69"/>
        <end position="82"/>
    </location>
</feature>
<proteinExistence type="predicted"/>
<sequence length="154" mass="17900">MFLLCNGILAFLANNMKLNLNYGGFLKRFDEEDGHDEHLPQMLLFQENAASMEYVDHTPSDDAVSEEKEIQDDDGDEDEDRENEMMISLESEEWGEEEEDDDDEVEENAGVDDTSSVNDMRVSTEELNKKFDEFIRKMKEGIRIEAQQQYMILV</sequence>
<protein>
    <submittedName>
        <fullName evidence="2">Uncharacterized protein</fullName>
    </submittedName>
</protein>
<evidence type="ECO:0000313" key="3">
    <source>
        <dbReference type="Proteomes" id="UP001190926"/>
    </source>
</evidence>
<accession>A0AAD4JJ80</accession>
<keyword evidence="3" id="KW-1185">Reference proteome</keyword>
<gene>
    <name evidence="2" type="ORF">C2S53_004667</name>
</gene>
<feature type="region of interest" description="Disordered" evidence="1">
    <location>
        <begin position="50"/>
        <end position="122"/>
    </location>
</feature>
<feature type="compositionally biased region" description="Acidic residues" evidence="1">
    <location>
        <begin position="90"/>
        <end position="110"/>
    </location>
</feature>